<sequence length="100" mass="10975">MVEVNGGSDLSETPISLTRVPKLIWGRASINICLVIKDEGARDFADTFHKTAEDILTAGFNIAICKYPDFTPASPDKSTSLEQRRSISRLSLPPEVLHGF</sequence>
<dbReference type="AlphaFoldDB" id="A0A8S0XJL2"/>
<reference evidence="1 2" key="1">
    <citation type="submission" date="2020-01" db="EMBL/GenBank/DDBJ databases">
        <authorList>
            <person name="Gupta K D."/>
        </authorList>
    </citation>
    <scope>NUCLEOTIDE SEQUENCE [LARGE SCALE GENOMIC DNA]</scope>
</reference>
<proteinExistence type="predicted"/>
<name>A0A8S0XJL2_CYCAE</name>
<comment type="caution">
    <text evidence="1">The sequence shown here is derived from an EMBL/GenBank/DDBJ whole genome shotgun (WGS) entry which is preliminary data.</text>
</comment>
<dbReference type="EMBL" id="CACVBS010000045">
    <property type="protein sequence ID" value="CAA7264573.1"/>
    <property type="molecule type" value="Genomic_DNA"/>
</dbReference>
<organism evidence="1 2">
    <name type="scientific">Cyclocybe aegerita</name>
    <name type="common">Black poplar mushroom</name>
    <name type="synonym">Agrocybe aegerita</name>
    <dbReference type="NCBI Taxonomy" id="1973307"/>
    <lineage>
        <taxon>Eukaryota</taxon>
        <taxon>Fungi</taxon>
        <taxon>Dikarya</taxon>
        <taxon>Basidiomycota</taxon>
        <taxon>Agaricomycotina</taxon>
        <taxon>Agaricomycetes</taxon>
        <taxon>Agaricomycetidae</taxon>
        <taxon>Agaricales</taxon>
        <taxon>Agaricineae</taxon>
        <taxon>Bolbitiaceae</taxon>
        <taxon>Cyclocybe</taxon>
    </lineage>
</organism>
<evidence type="ECO:0000313" key="2">
    <source>
        <dbReference type="Proteomes" id="UP000467700"/>
    </source>
</evidence>
<protein>
    <submittedName>
        <fullName evidence="1">Uncharacterized protein</fullName>
    </submittedName>
</protein>
<gene>
    <name evidence="1" type="ORF">AAE3_LOCUS6668</name>
</gene>
<evidence type="ECO:0000313" key="1">
    <source>
        <dbReference type="EMBL" id="CAA7264573.1"/>
    </source>
</evidence>
<dbReference type="Proteomes" id="UP000467700">
    <property type="component" value="Unassembled WGS sequence"/>
</dbReference>
<accession>A0A8S0XJL2</accession>
<keyword evidence="2" id="KW-1185">Reference proteome</keyword>